<dbReference type="SUPFAM" id="SSF53756">
    <property type="entry name" value="UDP-Glycosyltransferase/glycogen phosphorylase"/>
    <property type="match status" value="1"/>
</dbReference>
<reference evidence="4" key="2">
    <citation type="submission" date="2023-01" db="EMBL/GenBank/DDBJ databases">
        <authorList>
            <person name="Sun Q."/>
            <person name="Evtushenko L."/>
        </authorList>
    </citation>
    <scope>NUCLEOTIDE SEQUENCE</scope>
    <source>
        <strain evidence="4">VKM B-1499</strain>
    </source>
</reference>
<dbReference type="CDD" id="cd03801">
    <property type="entry name" value="GT4_PimA-like"/>
    <property type="match status" value="1"/>
</dbReference>
<protein>
    <recommendedName>
        <fullName evidence="3">Glycosyltransferase subfamily 4-like N-terminal domain-containing protein</fullName>
    </recommendedName>
</protein>
<sequence length="358" mass="39242">MRTAVLLPPGCLFSQAQPNSMETVVRTLLTSGTAHETRVFCSQGADDHNAPGVVVLPRHGRQNALIAALRDFQPDLIEHHQQVKQALAVSSHFPDAAHLLYRHNALKPARHLFDRWRYAARFGRMDGFIFVSVAERDAFARTYPRLADRAHALPNAIDAAPWLASPDDRLPVIAFAGRAMPEKGLDVLCAALPAVLDAHPDWRAVLMLNDWDRHSAWAAPHLAPLERYGARVAVLRSAPLSQVRDQMKTAAIALTPSVWDEPFGLTAVEAHAAGAALISSGRGGLREASGDHALYVNDITPESLAAAMERLINHPDERLALAHAGQRHVVATHTPQQRSAELEQIRKTVLLSRRRLAA</sequence>
<dbReference type="InterPro" id="IPR028098">
    <property type="entry name" value="Glyco_trans_4-like_N"/>
</dbReference>
<dbReference type="Pfam" id="PF13439">
    <property type="entry name" value="Glyco_transf_4"/>
    <property type="match status" value="1"/>
</dbReference>
<evidence type="ECO:0000313" key="5">
    <source>
        <dbReference type="Proteomes" id="UP001143509"/>
    </source>
</evidence>
<evidence type="ECO:0000256" key="2">
    <source>
        <dbReference type="ARBA" id="ARBA00022679"/>
    </source>
</evidence>
<proteinExistence type="predicted"/>
<evidence type="ECO:0000256" key="1">
    <source>
        <dbReference type="ARBA" id="ARBA00022676"/>
    </source>
</evidence>
<evidence type="ECO:0000259" key="3">
    <source>
        <dbReference type="Pfam" id="PF13439"/>
    </source>
</evidence>
<name>A0ABQ5T2Y4_9CAUL</name>
<organism evidence="4 5">
    <name type="scientific">Brevundimonas intermedia</name>
    <dbReference type="NCBI Taxonomy" id="74315"/>
    <lineage>
        <taxon>Bacteria</taxon>
        <taxon>Pseudomonadati</taxon>
        <taxon>Pseudomonadota</taxon>
        <taxon>Alphaproteobacteria</taxon>
        <taxon>Caulobacterales</taxon>
        <taxon>Caulobacteraceae</taxon>
        <taxon>Brevundimonas</taxon>
    </lineage>
</organism>
<comment type="caution">
    <text evidence="4">The sequence shown here is derived from an EMBL/GenBank/DDBJ whole genome shotgun (WGS) entry which is preliminary data.</text>
</comment>
<keyword evidence="1" id="KW-0328">Glycosyltransferase</keyword>
<dbReference type="Proteomes" id="UP001143509">
    <property type="component" value="Unassembled WGS sequence"/>
</dbReference>
<dbReference type="EMBL" id="BSFD01000001">
    <property type="protein sequence ID" value="GLK47124.1"/>
    <property type="molecule type" value="Genomic_DNA"/>
</dbReference>
<evidence type="ECO:0000313" key="4">
    <source>
        <dbReference type="EMBL" id="GLK47124.1"/>
    </source>
</evidence>
<dbReference type="RefSeq" id="WP_271163515.1">
    <property type="nucleotide sequence ID" value="NZ_BSFD01000001.1"/>
</dbReference>
<accession>A0ABQ5T2Y4</accession>
<reference evidence="4" key="1">
    <citation type="journal article" date="2014" name="Int. J. Syst. Evol. Microbiol.">
        <title>Complete genome of a new Firmicutes species belonging to the dominant human colonic microbiota ('Ruminococcus bicirculans') reveals two chromosomes and a selective capacity to utilize plant glucans.</title>
        <authorList>
            <consortium name="NISC Comparative Sequencing Program"/>
            <person name="Wegmann U."/>
            <person name="Louis P."/>
            <person name="Goesmann A."/>
            <person name="Henrissat B."/>
            <person name="Duncan S.H."/>
            <person name="Flint H.J."/>
        </authorList>
    </citation>
    <scope>NUCLEOTIDE SEQUENCE</scope>
    <source>
        <strain evidence="4">VKM B-1499</strain>
    </source>
</reference>
<dbReference type="Pfam" id="PF13692">
    <property type="entry name" value="Glyco_trans_1_4"/>
    <property type="match status" value="1"/>
</dbReference>
<keyword evidence="5" id="KW-1185">Reference proteome</keyword>
<dbReference type="Gene3D" id="3.40.50.2000">
    <property type="entry name" value="Glycogen Phosphorylase B"/>
    <property type="match status" value="2"/>
</dbReference>
<dbReference type="PANTHER" id="PTHR12526:SF510">
    <property type="entry name" value="D-INOSITOL 3-PHOSPHATE GLYCOSYLTRANSFERASE"/>
    <property type="match status" value="1"/>
</dbReference>
<gene>
    <name evidence="4" type="ORF">GCM10017620_00970</name>
</gene>
<keyword evidence="2" id="KW-0808">Transferase</keyword>
<dbReference type="PANTHER" id="PTHR12526">
    <property type="entry name" value="GLYCOSYLTRANSFERASE"/>
    <property type="match status" value="1"/>
</dbReference>
<feature type="domain" description="Glycosyltransferase subfamily 4-like N-terminal" evidence="3">
    <location>
        <begin position="59"/>
        <end position="159"/>
    </location>
</feature>